<accession>A0A9D1VBI7</accession>
<evidence type="ECO:0000313" key="3">
    <source>
        <dbReference type="Proteomes" id="UP000823964"/>
    </source>
</evidence>
<comment type="caution">
    <text evidence="2">The sequence shown here is derived from an EMBL/GenBank/DDBJ whole genome shotgun (WGS) entry which is preliminary data.</text>
</comment>
<dbReference type="Proteomes" id="UP000823964">
    <property type="component" value="Unassembled WGS sequence"/>
</dbReference>
<gene>
    <name evidence="2" type="ORF">H9862_05000</name>
</gene>
<dbReference type="EMBL" id="DXFQ01000087">
    <property type="protein sequence ID" value="HIX19947.1"/>
    <property type="molecule type" value="Genomic_DNA"/>
</dbReference>
<feature type="region of interest" description="Disordered" evidence="1">
    <location>
        <begin position="64"/>
        <end position="84"/>
    </location>
</feature>
<sequence>MGFSTAILTAASALPGVMQAAAQYRQGKQLQQAADLQSRLDEQQASAMQDTALENQRRAARNAQAEMGQARADAAASGLASQGSVTVRERDLATRLSDSIANSTNEQLQQVNSLRAQSAYNTQDLRNRAAQAKTGAFSSLLGSVSSGLNTYVTQSRLSRADEQQRSSLR</sequence>
<evidence type="ECO:0000313" key="2">
    <source>
        <dbReference type="EMBL" id="HIX19947.1"/>
    </source>
</evidence>
<protein>
    <submittedName>
        <fullName evidence="2">Uncharacterized protein</fullName>
    </submittedName>
</protein>
<dbReference type="AlphaFoldDB" id="A0A9D1VBI7"/>
<reference evidence="2" key="2">
    <citation type="submission" date="2021-04" db="EMBL/GenBank/DDBJ databases">
        <authorList>
            <person name="Gilroy R."/>
        </authorList>
    </citation>
    <scope>NUCLEOTIDE SEQUENCE</scope>
    <source>
        <strain evidence="2">14975</strain>
    </source>
</reference>
<name>A0A9D1VBI7_9BACT</name>
<reference evidence="2" key="1">
    <citation type="journal article" date="2021" name="PeerJ">
        <title>Extensive microbial diversity within the chicken gut microbiome revealed by metagenomics and culture.</title>
        <authorList>
            <person name="Gilroy R."/>
            <person name="Ravi A."/>
            <person name="Getino M."/>
            <person name="Pursley I."/>
            <person name="Horton D.L."/>
            <person name="Alikhan N.F."/>
            <person name="Baker D."/>
            <person name="Gharbi K."/>
            <person name="Hall N."/>
            <person name="Watson M."/>
            <person name="Adriaenssens E.M."/>
            <person name="Foster-Nyarko E."/>
            <person name="Jarju S."/>
            <person name="Secka A."/>
            <person name="Antonio M."/>
            <person name="Oren A."/>
            <person name="Chaudhuri R.R."/>
            <person name="La Ragione R."/>
            <person name="Hildebrand F."/>
            <person name="Pallen M.J."/>
        </authorList>
    </citation>
    <scope>NUCLEOTIDE SEQUENCE</scope>
    <source>
        <strain evidence="2">14975</strain>
    </source>
</reference>
<organism evidence="2 3">
    <name type="scientific">Candidatus Akkermansia intestinigallinarum</name>
    <dbReference type="NCBI Taxonomy" id="2838431"/>
    <lineage>
        <taxon>Bacteria</taxon>
        <taxon>Pseudomonadati</taxon>
        <taxon>Verrucomicrobiota</taxon>
        <taxon>Verrucomicrobiia</taxon>
        <taxon>Verrucomicrobiales</taxon>
        <taxon>Akkermansiaceae</taxon>
        <taxon>Akkermansia</taxon>
    </lineage>
</organism>
<proteinExistence type="predicted"/>
<evidence type="ECO:0000256" key="1">
    <source>
        <dbReference type="SAM" id="MobiDB-lite"/>
    </source>
</evidence>